<evidence type="ECO:0000256" key="4">
    <source>
        <dbReference type="ARBA" id="ARBA00023136"/>
    </source>
</evidence>
<feature type="transmembrane region" description="Helical" evidence="5">
    <location>
        <begin position="204"/>
        <end position="227"/>
    </location>
</feature>
<gene>
    <name evidence="6" type="ORF">FNE76_05765</name>
</gene>
<keyword evidence="4 5" id="KW-0472">Membrane</keyword>
<accession>A0A553UQL4</accession>
<keyword evidence="7" id="KW-1185">Reference proteome</keyword>
<feature type="transmembrane region" description="Helical" evidence="5">
    <location>
        <begin position="138"/>
        <end position="164"/>
    </location>
</feature>
<sequence length="240" mass="28068">MKGPLQTIRESWRDFFNWKMVLLNIAPVLIGLLFWGGLLFYFGGNIVRILEGFLPTSWYHYVHSGGFLPAMSLLVFKAFVYVLVVLVVLVLSLVGNVLFSLFYTPIVLRFLQQKYYPQVSLESFGNLNLCLQHFLKQLVFLGLFLLVCIPLYFIPFIGIFFSLIPHYFFFKNTMSFDIASSLFSQQDYQRVQKDYRIANHKIAILSYFFSLIPIFNFFATLLQTIIFSHHFLEIKSKQKS</sequence>
<evidence type="ECO:0000256" key="3">
    <source>
        <dbReference type="ARBA" id="ARBA00022989"/>
    </source>
</evidence>
<dbReference type="InterPro" id="IPR059112">
    <property type="entry name" value="CysZ/EI24"/>
</dbReference>
<keyword evidence="2 5" id="KW-0812">Transmembrane</keyword>
<evidence type="ECO:0000313" key="7">
    <source>
        <dbReference type="Proteomes" id="UP000319322"/>
    </source>
</evidence>
<reference evidence="6 7" key="1">
    <citation type="submission" date="2019-07" db="EMBL/GenBank/DDBJ databases">
        <title>Helicobacter labacensis sp. nov., Helicobacter mehlei sp. nov. and Helicobacter vulpis sp. nov., isolated from gastric mucosa of red fox (Vulpis vulpis).</title>
        <authorList>
            <person name="Kusar D."/>
            <person name="Gruntar I."/>
            <person name="Pate M."/>
            <person name="Zajc U."/>
            <person name="Ocepek M."/>
        </authorList>
    </citation>
    <scope>NUCLEOTIDE SEQUENCE [LARGE SCALE GENOMIC DNA]</scope>
    <source>
        <strain evidence="6 7">L8b</strain>
    </source>
</reference>
<proteinExistence type="predicted"/>
<evidence type="ECO:0000256" key="2">
    <source>
        <dbReference type="ARBA" id="ARBA00022692"/>
    </source>
</evidence>
<keyword evidence="3 5" id="KW-1133">Transmembrane helix</keyword>
<dbReference type="OrthoDB" id="5329536at2"/>
<protein>
    <submittedName>
        <fullName evidence="6">EI24 domain-containing protein</fullName>
    </submittedName>
</protein>
<reference evidence="6 7" key="3">
    <citation type="submission" date="2019-07" db="EMBL/GenBank/DDBJ databases">
        <authorList>
            <person name="Papic B."/>
        </authorList>
    </citation>
    <scope>NUCLEOTIDE SEQUENCE [LARGE SCALE GENOMIC DNA]</scope>
    <source>
        <strain evidence="6 7">L8b</strain>
    </source>
</reference>
<feature type="transmembrane region" description="Helical" evidence="5">
    <location>
        <begin position="21"/>
        <end position="42"/>
    </location>
</feature>
<dbReference type="EMBL" id="VKGC01000014">
    <property type="protein sequence ID" value="TSA82507.1"/>
    <property type="molecule type" value="Genomic_DNA"/>
</dbReference>
<comment type="subcellular location">
    <subcellularLocation>
        <location evidence="1">Membrane</location>
        <topology evidence="1">Multi-pass membrane protein</topology>
    </subcellularLocation>
</comment>
<comment type="caution">
    <text evidence="6">The sequence shown here is derived from an EMBL/GenBank/DDBJ whole genome shotgun (WGS) entry which is preliminary data.</text>
</comment>
<organism evidence="6 7">
    <name type="scientific">Helicobacter mehlei</name>
    <dbReference type="NCBI Taxonomy" id="2316080"/>
    <lineage>
        <taxon>Bacteria</taxon>
        <taxon>Pseudomonadati</taxon>
        <taxon>Campylobacterota</taxon>
        <taxon>Epsilonproteobacteria</taxon>
        <taxon>Campylobacterales</taxon>
        <taxon>Helicobacteraceae</taxon>
        <taxon>Helicobacter</taxon>
    </lineage>
</organism>
<name>A0A553UQL4_9HELI</name>
<dbReference type="RefSeq" id="WP_120948533.1">
    <property type="nucleotide sequence ID" value="NZ_QXQP01000017.1"/>
</dbReference>
<evidence type="ECO:0000256" key="1">
    <source>
        <dbReference type="ARBA" id="ARBA00004141"/>
    </source>
</evidence>
<dbReference type="AlphaFoldDB" id="A0A553UQL4"/>
<reference evidence="7" key="2">
    <citation type="submission" date="2019-07" db="EMBL/GenBank/DDBJ databases">
        <title>Helicobacter labacensis sp. nov., Helicobacter mehlei sp. nov. and Helicobacter vulpis sp. nov., isolated from gastric mucosa of red fox (Vulpis vulpis).</title>
        <authorList>
            <person name="Papic B."/>
        </authorList>
    </citation>
    <scope>NUCLEOTIDE SEQUENCE [LARGE SCALE GENOMIC DNA]</scope>
    <source>
        <strain evidence="7">L8b</strain>
    </source>
</reference>
<feature type="transmembrane region" description="Helical" evidence="5">
    <location>
        <begin position="78"/>
        <end position="104"/>
    </location>
</feature>
<dbReference type="Pfam" id="PF07264">
    <property type="entry name" value="EI24"/>
    <property type="match status" value="1"/>
</dbReference>
<evidence type="ECO:0000313" key="6">
    <source>
        <dbReference type="EMBL" id="TSA82507.1"/>
    </source>
</evidence>
<dbReference type="Proteomes" id="UP000319322">
    <property type="component" value="Unassembled WGS sequence"/>
</dbReference>
<evidence type="ECO:0000256" key="5">
    <source>
        <dbReference type="SAM" id="Phobius"/>
    </source>
</evidence>